<feature type="compositionally biased region" description="Basic and acidic residues" evidence="1">
    <location>
        <begin position="352"/>
        <end position="369"/>
    </location>
</feature>
<evidence type="ECO:0000313" key="3">
    <source>
        <dbReference type="Proteomes" id="UP001218188"/>
    </source>
</evidence>
<reference evidence="2" key="1">
    <citation type="submission" date="2023-03" db="EMBL/GenBank/DDBJ databases">
        <title>Massive genome expansion in bonnet fungi (Mycena s.s.) driven by repeated elements and novel gene families across ecological guilds.</title>
        <authorList>
            <consortium name="Lawrence Berkeley National Laboratory"/>
            <person name="Harder C.B."/>
            <person name="Miyauchi S."/>
            <person name="Viragh M."/>
            <person name="Kuo A."/>
            <person name="Thoen E."/>
            <person name="Andreopoulos B."/>
            <person name="Lu D."/>
            <person name="Skrede I."/>
            <person name="Drula E."/>
            <person name="Henrissat B."/>
            <person name="Morin E."/>
            <person name="Kohler A."/>
            <person name="Barry K."/>
            <person name="LaButti K."/>
            <person name="Morin E."/>
            <person name="Salamov A."/>
            <person name="Lipzen A."/>
            <person name="Mereny Z."/>
            <person name="Hegedus B."/>
            <person name="Baldrian P."/>
            <person name="Stursova M."/>
            <person name="Weitz H."/>
            <person name="Taylor A."/>
            <person name="Grigoriev I.V."/>
            <person name="Nagy L.G."/>
            <person name="Martin F."/>
            <person name="Kauserud H."/>
        </authorList>
    </citation>
    <scope>NUCLEOTIDE SEQUENCE</scope>
    <source>
        <strain evidence="2">CBHHK200</strain>
    </source>
</reference>
<keyword evidence="3" id="KW-1185">Reference proteome</keyword>
<accession>A0AAD6SA51</accession>
<protein>
    <submittedName>
        <fullName evidence="2">Uncharacterized protein</fullName>
    </submittedName>
</protein>
<evidence type="ECO:0000256" key="1">
    <source>
        <dbReference type="SAM" id="MobiDB-lite"/>
    </source>
</evidence>
<name>A0AAD6SA51_9AGAR</name>
<proteinExistence type="predicted"/>
<feature type="compositionally biased region" description="Low complexity" evidence="1">
    <location>
        <begin position="73"/>
        <end position="82"/>
    </location>
</feature>
<feature type="compositionally biased region" description="Polar residues" evidence="1">
    <location>
        <begin position="41"/>
        <end position="52"/>
    </location>
</feature>
<evidence type="ECO:0000313" key="2">
    <source>
        <dbReference type="EMBL" id="KAJ7023789.1"/>
    </source>
</evidence>
<gene>
    <name evidence="2" type="ORF">C8F04DRAFT_1193100</name>
</gene>
<feature type="compositionally biased region" description="Basic and acidic residues" evidence="1">
    <location>
        <begin position="13"/>
        <end position="40"/>
    </location>
</feature>
<dbReference type="AlphaFoldDB" id="A0AAD6SA51"/>
<feature type="region of interest" description="Disordered" evidence="1">
    <location>
        <begin position="330"/>
        <end position="369"/>
    </location>
</feature>
<feature type="region of interest" description="Disordered" evidence="1">
    <location>
        <begin position="1"/>
        <end position="120"/>
    </location>
</feature>
<sequence>MQAEKYARQIAPRPEKKIPNPHECTNARRHDVPNMQDRQRNSMQSAKWTKSASGHGGNKTKKKSIDRQRSAYRFPPTRLLRPPRTPRLHADDGEDTQEHVSVMLRPAGRRRRRKVVSTPRGCRRWTASAYPSTWDHGGIQRSGGAGRGVQKAMAESGQGRDAAERDAPVDHFLMPAGSWIECIPRTTADDGEASQERMGVVLRAVAAKWRWTASAYPSTRDHGGIRRHGERAQYPGSGGESVKAEVRGRVLRPPRAPHLHADDGKGIQEGVGLVLKAAARRRRRKVVSTPRWCKRCTASAYSATIAHRASRSSGGAGRGVEEAVEGVAKAESRKGAVERVGSGGGGMPGKTLSRDDTGGDGSRWRSETEKDDAAKWRYTRTKAGAKTARWTVRVAVCRRGKVGGRRGELESMQKPSANAARFWRVYRPSTGGGRGSASVKGGGEAGERSRRGRRRSKADAVVGSSRTKQIDWGVVVPAYSLRSRDAGRF</sequence>
<comment type="caution">
    <text evidence="2">The sequence shown here is derived from an EMBL/GenBank/DDBJ whole genome shotgun (WGS) entry which is preliminary data.</text>
</comment>
<feature type="compositionally biased region" description="Gly residues" evidence="1">
    <location>
        <begin position="430"/>
        <end position="444"/>
    </location>
</feature>
<dbReference type="EMBL" id="JARJCM010000182">
    <property type="protein sequence ID" value="KAJ7023789.1"/>
    <property type="molecule type" value="Genomic_DNA"/>
</dbReference>
<organism evidence="2 3">
    <name type="scientific">Mycena alexandri</name>
    <dbReference type="NCBI Taxonomy" id="1745969"/>
    <lineage>
        <taxon>Eukaryota</taxon>
        <taxon>Fungi</taxon>
        <taxon>Dikarya</taxon>
        <taxon>Basidiomycota</taxon>
        <taxon>Agaricomycotina</taxon>
        <taxon>Agaricomycetes</taxon>
        <taxon>Agaricomycetidae</taxon>
        <taxon>Agaricales</taxon>
        <taxon>Marasmiineae</taxon>
        <taxon>Mycenaceae</taxon>
        <taxon>Mycena</taxon>
    </lineage>
</organism>
<dbReference type="Proteomes" id="UP001218188">
    <property type="component" value="Unassembled WGS sequence"/>
</dbReference>
<feature type="region of interest" description="Disordered" evidence="1">
    <location>
        <begin position="218"/>
        <end position="244"/>
    </location>
</feature>
<feature type="region of interest" description="Disordered" evidence="1">
    <location>
        <begin position="134"/>
        <end position="167"/>
    </location>
</feature>
<feature type="region of interest" description="Disordered" evidence="1">
    <location>
        <begin position="428"/>
        <end position="464"/>
    </location>
</feature>